<feature type="domain" description="GBD/FH3" evidence="4">
    <location>
        <begin position="299"/>
        <end position="656"/>
    </location>
</feature>
<dbReference type="Proteomes" id="UP001497497">
    <property type="component" value="Unassembled WGS sequence"/>
</dbReference>
<dbReference type="AlphaFoldDB" id="A0AAV2HQY0"/>
<feature type="compositionally biased region" description="Acidic residues" evidence="2">
    <location>
        <begin position="192"/>
        <end position="213"/>
    </location>
</feature>
<dbReference type="GO" id="GO:0030036">
    <property type="term" value="P:actin cytoskeleton organization"/>
    <property type="evidence" value="ECO:0007669"/>
    <property type="project" value="InterPro"/>
</dbReference>
<evidence type="ECO:0000256" key="2">
    <source>
        <dbReference type="SAM" id="MobiDB-lite"/>
    </source>
</evidence>
<dbReference type="SMART" id="SM00498">
    <property type="entry name" value="FH2"/>
    <property type="match status" value="1"/>
</dbReference>
<dbReference type="SUPFAM" id="SSF48371">
    <property type="entry name" value="ARM repeat"/>
    <property type="match status" value="1"/>
</dbReference>
<accession>A0AAV2HQY0</accession>
<feature type="region of interest" description="Disordered" evidence="2">
    <location>
        <begin position="1"/>
        <end position="339"/>
    </location>
</feature>
<dbReference type="PANTHER" id="PTHR46345:SF8">
    <property type="entry name" value="FORMIN 3, ISOFORM B"/>
    <property type="match status" value="1"/>
</dbReference>
<dbReference type="InterPro" id="IPR003124">
    <property type="entry name" value="WH2_dom"/>
</dbReference>
<organism evidence="6 7">
    <name type="scientific">Lymnaea stagnalis</name>
    <name type="common">Great pond snail</name>
    <name type="synonym">Helix stagnalis</name>
    <dbReference type="NCBI Taxonomy" id="6523"/>
    <lineage>
        <taxon>Eukaryota</taxon>
        <taxon>Metazoa</taxon>
        <taxon>Spiralia</taxon>
        <taxon>Lophotrochozoa</taxon>
        <taxon>Mollusca</taxon>
        <taxon>Gastropoda</taxon>
        <taxon>Heterobranchia</taxon>
        <taxon>Euthyneura</taxon>
        <taxon>Panpulmonata</taxon>
        <taxon>Hygrophila</taxon>
        <taxon>Lymnaeoidea</taxon>
        <taxon>Lymnaeidae</taxon>
        <taxon>Lymnaea</taxon>
    </lineage>
</organism>
<dbReference type="Pfam" id="PF06371">
    <property type="entry name" value="Drf_GBD"/>
    <property type="match status" value="1"/>
</dbReference>
<dbReference type="InterPro" id="IPR011989">
    <property type="entry name" value="ARM-like"/>
</dbReference>
<evidence type="ECO:0000256" key="1">
    <source>
        <dbReference type="SAM" id="Coils"/>
    </source>
</evidence>
<dbReference type="Pfam" id="PF02181">
    <property type="entry name" value="FH2"/>
    <property type="match status" value="1"/>
</dbReference>
<feature type="compositionally biased region" description="Basic and acidic residues" evidence="2">
    <location>
        <begin position="161"/>
        <end position="173"/>
    </location>
</feature>
<dbReference type="PROSITE" id="PS51444">
    <property type="entry name" value="FH2"/>
    <property type="match status" value="1"/>
</dbReference>
<sequence length="1207" mass="134183">MAGVFRRVTGFFSRSSSRRANRVDDRETKAERRERKKTDRQKKKKKTRDGGEFEEDDAAATSSGPSGENDDVSDSGHSGSAAAPSPTQTKSSKQTVKSDGNVRHRGKDDVDGRRPATADKPGDGRAGKDGGESRPNGGEGEGSGRSPDTARTALVTAVEAASERDGIAEEGRQHSALVHANTTGRHASAEDVQGESSEDDSEVDSDDDDDDAEGIQRSAGDEGLRDDSAPIMGKRKKNNKRHAGKKQDIVAGGGGDSNVDYKDGLSNSGFTTDEISSSQRDDPTFTESQTSSQLDGLASSVVSGSSIASSAMDGPDSGDAGGDGGQAPGDKGKQKRGMRDVLRNKISSTLHHMDLEKSDPEFVVSVMAIPTVQTFSSVKKKLRNSNQEWMQGFLDNEGLERLLDCVDTFANRRVTALSDAYILIECVECIKAVLNSKIGLSLLVQKPEYSRRLIKAMDTNNAMVKKQVVELLSALCMYSVDGYKLAMDALETFKTMKQMRYRFSLIINELKSSELTPYRTTLMAFINCILCACDDLHERNRIRNEFVGLNLLDIIPDLRNFEDKELDIQCDVFDDFKNDDDEELALCFSESVDINNHRELFDVIFNKVYNTPLSDKFLTILQTLLQIDLDTQISDVQWELMEQAAQTAIIIDNDNSKHTETPSLEKLLLSRFRNSSDNLHQGSSGGKVMISSFVQTDLDMSSVDNAPLWSPPPQTFRPILTPKPKQKMKTFNWSKIPAQSMSNEDNIWKEVLEMQDKVEVKYDTIEQLFCQKAVETKVEEPTKVKPPTEVNLLDMKRSMNANIFLKQFSKMTHADIVGLIRDGDSAKIGAERLRGLQKILPDKDEVMMIQNYDGDVAKLGNAEKFFLQLSKLSGYKIRVEGMLLKDDFRVAMDALLPNVNVMIKTCNQIMENTSLKGFLRYVLHAGNFINAGGYAGNALGFKIASLNKLMDTRANKPRVTLLHYLVEEAGKEQDEIMEFADQLLPTLTEASRLTVDNLTSETKQLEGHLRQLKDQVANSENDIKEYFAEFIKEAESQVNIVHRKLAEIKDLTHALAVHFCEPENTFKLEECLSNFNVFCQKVKQCRKDNEQRKIQEERAEKRRKENEAMKANKGSKEPKSPQEEDGCIIDNLLKDIRKGFKLRKTTSTKRKGSLKLNLKIAAEPAPAEVKLTNGDVSEKVVEKGMLDDNANTTLPDAMNGVLSDSTC</sequence>
<dbReference type="Gene3D" id="1.25.10.10">
    <property type="entry name" value="Leucine-rich Repeat Variant"/>
    <property type="match status" value="1"/>
</dbReference>
<dbReference type="Gene3D" id="1.20.58.2220">
    <property type="entry name" value="Formin, FH2 domain"/>
    <property type="match status" value="1"/>
</dbReference>
<feature type="region of interest" description="Disordered" evidence="2">
    <location>
        <begin position="1089"/>
        <end position="1124"/>
    </location>
</feature>
<dbReference type="InterPro" id="IPR010472">
    <property type="entry name" value="FH3_dom"/>
</dbReference>
<feature type="compositionally biased region" description="Low complexity" evidence="2">
    <location>
        <begin position="1"/>
        <end position="15"/>
    </location>
</feature>
<keyword evidence="7" id="KW-1185">Reference proteome</keyword>
<dbReference type="InterPro" id="IPR014768">
    <property type="entry name" value="GBD/FH3_dom"/>
</dbReference>
<reference evidence="6 7" key="1">
    <citation type="submission" date="2024-04" db="EMBL/GenBank/DDBJ databases">
        <authorList>
            <consortium name="Genoscope - CEA"/>
            <person name="William W."/>
        </authorList>
    </citation>
    <scope>NUCLEOTIDE SEQUENCE [LARGE SCALE GENOMIC DNA]</scope>
</reference>
<feature type="compositionally biased region" description="Basic and acidic residues" evidence="2">
    <location>
        <begin position="219"/>
        <end position="228"/>
    </location>
</feature>
<evidence type="ECO:0000313" key="6">
    <source>
        <dbReference type="EMBL" id="CAL1536507.1"/>
    </source>
</evidence>
<dbReference type="SUPFAM" id="SSF101447">
    <property type="entry name" value="Formin homology 2 domain (FH2 domain)"/>
    <property type="match status" value="1"/>
</dbReference>
<feature type="domain" description="FH2" evidence="5">
    <location>
        <begin position="718"/>
        <end position="1108"/>
    </location>
</feature>
<feature type="compositionally biased region" description="Low complexity" evidence="2">
    <location>
        <begin position="298"/>
        <end position="318"/>
    </location>
</feature>
<evidence type="ECO:0000259" key="3">
    <source>
        <dbReference type="PROSITE" id="PS51082"/>
    </source>
</evidence>
<dbReference type="Gene3D" id="1.10.238.150">
    <property type="entry name" value="Formin, FH3 diaphanous domain"/>
    <property type="match status" value="1"/>
</dbReference>
<feature type="compositionally biased region" description="Basic residues" evidence="2">
    <location>
        <begin position="38"/>
        <end position="47"/>
    </location>
</feature>
<dbReference type="PROSITE" id="PS51232">
    <property type="entry name" value="GBD_FH3"/>
    <property type="match status" value="1"/>
</dbReference>
<evidence type="ECO:0008006" key="8">
    <source>
        <dbReference type="Google" id="ProtNLM"/>
    </source>
</evidence>
<comment type="caution">
    <text evidence="6">The sequence shown here is derived from an EMBL/GenBank/DDBJ whole genome shotgun (WGS) entry which is preliminary data.</text>
</comment>
<feature type="domain" description="WH2" evidence="3">
    <location>
        <begin position="1130"/>
        <end position="1145"/>
    </location>
</feature>
<evidence type="ECO:0000259" key="4">
    <source>
        <dbReference type="PROSITE" id="PS51232"/>
    </source>
</evidence>
<protein>
    <recommendedName>
        <fullName evidence="8">Inverted formin-2</fullName>
    </recommendedName>
</protein>
<dbReference type="InterPro" id="IPR016024">
    <property type="entry name" value="ARM-type_fold"/>
</dbReference>
<dbReference type="InterPro" id="IPR042201">
    <property type="entry name" value="FH2_Formin_sf"/>
</dbReference>
<feature type="compositionally biased region" description="Polar residues" evidence="2">
    <location>
        <begin position="285"/>
        <end position="294"/>
    </location>
</feature>
<feature type="compositionally biased region" description="Basic residues" evidence="2">
    <location>
        <begin position="233"/>
        <end position="244"/>
    </location>
</feature>
<feature type="compositionally biased region" description="Basic and acidic residues" evidence="2">
    <location>
        <begin position="21"/>
        <end position="37"/>
    </location>
</feature>
<dbReference type="GO" id="GO:0031267">
    <property type="term" value="F:small GTPase binding"/>
    <property type="evidence" value="ECO:0007669"/>
    <property type="project" value="InterPro"/>
</dbReference>
<feature type="coiled-coil region" evidence="1">
    <location>
        <begin position="995"/>
        <end position="1051"/>
    </location>
</feature>
<dbReference type="SMART" id="SM01140">
    <property type="entry name" value="Drf_GBD"/>
    <property type="match status" value="1"/>
</dbReference>
<dbReference type="InterPro" id="IPR015425">
    <property type="entry name" value="FH2_Formin"/>
</dbReference>
<feature type="compositionally biased region" description="Polar residues" evidence="2">
    <location>
        <begin position="87"/>
        <end position="98"/>
    </location>
</feature>
<dbReference type="PANTHER" id="PTHR46345">
    <property type="entry name" value="INVERTED FORMIN-2"/>
    <property type="match status" value="1"/>
</dbReference>
<dbReference type="SMART" id="SM01139">
    <property type="entry name" value="Drf_FH3"/>
    <property type="match status" value="1"/>
</dbReference>
<evidence type="ECO:0000313" key="7">
    <source>
        <dbReference type="Proteomes" id="UP001497497"/>
    </source>
</evidence>
<dbReference type="GO" id="GO:0003779">
    <property type="term" value="F:actin binding"/>
    <property type="evidence" value="ECO:0007669"/>
    <property type="project" value="InterPro"/>
</dbReference>
<dbReference type="InterPro" id="IPR010473">
    <property type="entry name" value="GTPase-bd"/>
</dbReference>
<feature type="compositionally biased region" description="Basic and acidic residues" evidence="2">
    <location>
        <begin position="1089"/>
        <end position="1122"/>
    </location>
</feature>
<feature type="compositionally biased region" description="Low complexity" evidence="2">
    <location>
        <begin position="75"/>
        <end position="86"/>
    </location>
</feature>
<name>A0AAV2HQY0_LYMST</name>
<evidence type="ECO:0000259" key="5">
    <source>
        <dbReference type="PROSITE" id="PS51444"/>
    </source>
</evidence>
<proteinExistence type="predicted"/>
<dbReference type="PROSITE" id="PS51082">
    <property type="entry name" value="WH2"/>
    <property type="match status" value="1"/>
</dbReference>
<gene>
    <name evidence="6" type="ORF">GSLYS_00010420001</name>
</gene>
<dbReference type="Pfam" id="PF06367">
    <property type="entry name" value="Drf_FH3"/>
    <property type="match status" value="1"/>
</dbReference>
<feature type="compositionally biased region" description="Basic and acidic residues" evidence="2">
    <location>
        <begin position="100"/>
        <end position="132"/>
    </location>
</feature>
<feature type="compositionally biased region" description="Polar residues" evidence="2">
    <location>
        <begin position="265"/>
        <end position="278"/>
    </location>
</feature>
<keyword evidence="1" id="KW-0175">Coiled coil</keyword>
<dbReference type="EMBL" id="CAXITT010000231">
    <property type="protein sequence ID" value="CAL1536507.1"/>
    <property type="molecule type" value="Genomic_DNA"/>
</dbReference>